<dbReference type="PANTHER" id="PTHR43527">
    <property type="entry name" value="4-DIPHOSPHOCYTIDYL-2-C-METHYL-D-ERYTHRITOL KINASE, CHLOROPLASTIC"/>
    <property type="match status" value="1"/>
</dbReference>
<proteinExistence type="inferred from homology"/>
<dbReference type="Pfam" id="PF08544">
    <property type="entry name" value="GHMP_kinases_C"/>
    <property type="match status" value="1"/>
</dbReference>
<sequence length="298" mass="32388">MKPVLANATEFSPAKVNLYLAITGAREDGFHELLSLVAPLDFGDDVSIKWNDTTSPDRLTCNHPEVPTNEENLVLRAAKSFREVVQIDGQLDFTINKRIPPGAGLGGGSSNAAAALLALNRMFNDALDKPTLLKIAAKLGSDCPLFLENQPVVMSGRGEIVEPVSEKVKQVISGQSLVLIRPDFGVSTIWAYKQMRAAGSHYIDPAEAQAQLDSWLSKPDWTTLPLVNNLQTVAFQKHLALPTMLDILHERFGLRCMMSGSGSSCFALPSNSDDIEAIRDCVTQGFGGNCLFEYVKAK</sequence>
<dbReference type="PANTHER" id="PTHR43527:SF2">
    <property type="entry name" value="4-DIPHOSPHOCYTIDYL-2-C-METHYL-D-ERYTHRITOL KINASE, CHLOROPLASTIC"/>
    <property type="match status" value="1"/>
</dbReference>
<evidence type="ECO:0000259" key="10">
    <source>
        <dbReference type="Pfam" id="PF00288"/>
    </source>
</evidence>
<dbReference type="InterPro" id="IPR020568">
    <property type="entry name" value="Ribosomal_Su5_D2-typ_SF"/>
</dbReference>
<comment type="function">
    <text evidence="9">Catalyzes the phosphorylation of the position 2 hydroxy group of 4-diphosphocytidyl-2C-methyl-D-erythritol.</text>
</comment>
<evidence type="ECO:0000313" key="12">
    <source>
        <dbReference type="EMBL" id="WOO41397.1"/>
    </source>
</evidence>
<accession>A0AAQ3L9Y7</accession>
<dbReference type="AlphaFoldDB" id="A0AAQ3L9Y7"/>
<dbReference type="HAMAP" id="MF_00061">
    <property type="entry name" value="IspE"/>
    <property type="match status" value="1"/>
</dbReference>
<gene>
    <name evidence="9 12" type="primary">ispE</name>
    <name evidence="12" type="ORF">RZN69_22485</name>
</gene>
<evidence type="ECO:0000259" key="11">
    <source>
        <dbReference type="Pfam" id="PF08544"/>
    </source>
</evidence>
<comment type="catalytic activity">
    <reaction evidence="9">
        <text>4-CDP-2-C-methyl-D-erythritol + ATP = 4-CDP-2-C-methyl-D-erythritol 2-phosphate + ADP + H(+)</text>
        <dbReference type="Rhea" id="RHEA:18437"/>
        <dbReference type="ChEBI" id="CHEBI:15378"/>
        <dbReference type="ChEBI" id="CHEBI:30616"/>
        <dbReference type="ChEBI" id="CHEBI:57823"/>
        <dbReference type="ChEBI" id="CHEBI:57919"/>
        <dbReference type="ChEBI" id="CHEBI:456216"/>
        <dbReference type="EC" id="2.7.1.148"/>
    </reaction>
</comment>
<dbReference type="InterPro" id="IPR004424">
    <property type="entry name" value="IspE"/>
</dbReference>
<keyword evidence="5 9" id="KW-0547">Nucleotide-binding</keyword>
<evidence type="ECO:0000256" key="8">
    <source>
        <dbReference type="ARBA" id="ARBA00032554"/>
    </source>
</evidence>
<comment type="pathway">
    <text evidence="9">Isoprenoid biosynthesis; isopentenyl diphosphate biosynthesis via DXP pathway; isopentenyl diphosphate from 1-deoxy-D-xylulose 5-phosphate: step 3/6.</text>
</comment>
<keyword evidence="4 9" id="KW-0808">Transferase</keyword>
<feature type="domain" description="GHMP kinase N-terminal" evidence="10">
    <location>
        <begin position="72"/>
        <end position="142"/>
    </location>
</feature>
<organism evidence="12 13">
    <name type="scientific">Rubellicoccus peritrichatus</name>
    <dbReference type="NCBI Taxonomy" id="3080537"/>
    <lineage>
        <taxon>Bacteria</taxon>
        <taxon>Pseudomonadati</taxon>
        <taxon>Verrucomicrobiota</taxon>
        <taxon>Opitutia</taxon>
        <taxon>Puniceicoccales</taxon>
        <taxon>Cerasicoccaceae</taxon>
        <taxon>Rubellicoccus</taxon>
    </lineage>
</organism>
<dbReference type="InterPro" id="IPR014721">
    <property type="entry name" value="Ribsml_uS5_D2-typ_fold_subgr"/>
</dbReference>
<reference evidence="12 13" key="1">
    <citation type="submission" date="2023-10" db="EMBL/GenBank/DDBJ databases">
        <title>Rubellicoccus peritrichatus gen. nov., sp. nov., isolated from an algae of coral reef tank.</title>
        <authorList>
            <person name="Luo J."/>
        </authorList>
    </citation>
    <scope>NUCLEOTIDE SEQUENCE [LARGE SCALE GENOMIC DNA]</scope>
    <source>
        <strain evidence="12 13">CR14</strain>
    </source>
</reference>
<dbReference type="Gene3D" id="3.30.230.10">
    <property type="match status" value="1"/>
</dbReference>
<dbReference type="Gene3D" id="3.30.70.890">
    <property type="entry name" value="GHMP kinase, C-terminal domain"/>
    <property type="match status" value="1"/>
</dbReference>
<evidence type="ECO:0000256" key="9">
    <source>
        <dbReference type="HAMAP-Rule" id="MF_00061"/>
    </source>
</evidence>
<name>A0AAQ3L9Y7_9BACT</name>
<evidence type="ECO:0000256" key="4">
    <source>
        <dbReference type="ARBA" id="ARBA00022679"/>
    </source>
</evidence>
<evidence type="ECO:0000256" key="3">
    <source>
        <dbReference type="ARBA" id="ARBA00017473"/>
    </source>
</evidence>
<keyword evidence="9" id="KW-0414">Isoprene biosynthesis</keyword>
<keyword evidence="7 9" id="KW-0067">ATP-binding</keyword>
<dbReference type="PIRSF" id="PIRSF010376">
    <property type="entry name" value="IspE"/>
    <property type="match status" value="1"/>
</dbReference>
<feature type="domain" description="GHMP kinase C-terminal" evidence="11">
    <location>
        <begin position="230"/>
        <end position="284"/>
    </location>
</feature>
<dbReference type="GO" id="GO:0050515">
    <property type="term" value="F:4-(cytidine 5'-diphospho)-2-C-methyl-D-erythritol kinase activity"/>
    <property type="evidence" value="ECO:0007669"/>
    <property type="project" value="UniProtKB-UniRule"/>
</dbReference>
<dbReference type="EMBL" id="CP136920">
    <property type="protein sequence ID" value="WOO41397.1"/>
    <property type="molecule type" value="Genomic_DNA"/>
</dbReference>
<keyword evidence="13" id="KW-1185">Reference proteome</keyword>
<comment type="similarity">
    <text evidence="1 9">Belongs to the GHMP kinase family. IspE subfamily.</text>
</comment>
<dbReference type="GO" id="GO:0005524">
    <property type="term" value="F:ATP binding"/>
    <property type="evidence" value="ECO:0007669"/>
    <property type="project" value="UniProtKB-UniRule"/>
</dbReference>
<dbReference type="RefSeq" id="WP_317833881.1">
    <property type="nucleotide sequence ID" value="NZ_CP136920.1"/>
</dbReference>
<dbReference type="SUPFAM" id="SSF55060">
    <property type="entry name" value="GHMP Kinase, C-terminal domain"/>
    <property type="match status" value="1"/>
</dbReference>
<dbReference type="SUPFAM" id="SSF54211">
    <property type="entry name" value="Ribosomal protein S5 domain 2-like"/>
    <property type="match status" value="1"/>
</dbReference>
<feature type="active site" evidence="9">
    <location>
        <position position="142"/>
    </location>
</feature>
<dbReference type="Pfam" id="PF00288">
    <property type="entry name" value="GHMP_kinases_N"/>
    <property type="match status" value="1"/>
</dbReference>
<feature type="binding site" evidence="9">
    <location>
        <begin position="100"/>
        <end position="110"/>
    </location>
    <ligand>
        <name>ATP</name>
        <dbReference type="ChEBI" id="CHEBI:30616"/>
    </ligand>
</feature>
<dbReference type="InterPro" id="IPR006204">
    <property type="entry name" value="GHMP_kinase_N_dom"/>
</dbReference>
<dbReference type="EC" id="2.7.1.148" evidence="2 9"/>
<protein>
    <recommendedName>
        <fullName evidence="3 9">4-diphosphocytidyl-2-C-methyl-D-erythritol kinase</fullName>
        <shortName evidence="9">CMK</shortName>
        <ecNumber evidence="2 9">2.7.1.148</ecNumber>
    </recommendedName>
    <alternativeName>
        <fullName evidence="8 9">4-(cytidine-5'-diphospho)-2-C-methyl-D-erythritol kinase</fullName>
    </alternativeName>
</protein>
<dbReference type="GO" id="GO:0019288">
    <property type="term" value="P:isopentenyl diphosphate biosynthetic process, methylerythritol 4-phosphate pathway"/>
    <property type="evidence" value="ECO:0007669"/>
    <property type="project" value="UniProtKB-UniRule"/>
</dbReference>
<evidence type="ECO:0000256" key="6">
    <source>
        <dbReference type="ARBA" id="ARBA00022777"/>
    </source>
</evidence>
<dbReference type="InterPro" id="IPR036554">
    <property type="entry name" value="GHMP_kinase_C_sf"/>
</dbReference>
<evidence type="ECO:0000256" key="7">
    <source>
        <dbReference type="ARBA" id="ARBA00022840"/>
    </source>
</evidence>
<evidence type="ECO:0000256" key="2">
    <source>
        <dbReference type="ARBA" id="ARBA00012052"/>
    </source>
</evidence>
<dbReference type="GO" id="GO:0016114">
    <property type="term" value="P:terpenoid biosynthetic process"/>
    <property type="evidence" value="ECO:0007669"/>
    <property type="project" value="UniProtKB-UniRule"/>
</dbReference>
<evidence type="ECO:0000313" key="13">
    <source>
        <dbReference type="Proteomes" id="UP001304300"/>
    </source>
</evidence>
<feature type="active site" evidence="9">
    <location>
        <position position="15"/>
    </location>
</feature>
<dbReference type="Proteomes" id="UP001304300">
    <property type="component" value="Chromosome"/>
</dbReference>
<dbReference type="InterPro" id="IPR013750">
    <property type="entry name" value="GHMP_kinase_C_dom"/>
</dbReference>
<evidence type="ECO:0000256" key="1">
    <source>
        <dbReference type="ARBA" id="ARBA00009684"/>
    </source>
</evidence>
<keyword evidence="6 9" id="KW-0418">Kinase</keyword>
<evidence type="ECO:0000256" key="5">
    <source>
        <dbReference type="ARBA" id="ARBA00022741"/>
    </source>
</evidence>
<dbReference type="NCBIfam" id="TIGR00154">
    <property type="entry name" value="ispE"/>
    <property type="match status" value="1"/>
</dbReference>